<accession>A0A8D8FJ38</accession>
<evidence type="ECO:0000256" key="1">
    <source>
        <dbReference type="SAM" id="MobiDB-lite"/>
    </source>
</evidence>
<proteinExistence type="predicted"/>
<organism evidence="2">
    <name type="scientific">Culex pipiens</name>
    <name type="common">House mosquito</name>
    <dbReference type="NCBI Taxonomy" id="7175"/>
    <lineage>
        <taxon>Eukaryota</taxon>
        <taxon>Metazoa</taxon>
        <taxon>Ecdysozoa</taxon>
        <taxon>Arthropoda</taxon>
        <taxon>Hexapoda</taxon>
        <taxon>Insecta</taxon>
        <taxon>Pterygota</taxon>
        <taxon>Neoptera</taxon>
        <taxon>Endopterygota</taxon>
        <taxon>Diptera</taxon>
        <taxon>Nematocera</taxon>
        <taxon>Culicoidea</taxon>
        <taxon>Culicidae</taxon>
        <taxon>Culicinae</taxon>
        <taxon>Culicini</taxon>
        <taxon>Culex</taxon>
        <taxon>Culex</taxon>
    </lineage>
</organism>
<reference evidence="2" key="1">
    <citation type="submission" date="2021-05" db="EMBL/GenBank/DDBJ databases">
        <authorList>
            <person name="Alioto T."/>
            <person name="Alioto T."/>
            <person name="Gomez Garrido J."/>
        </authorList>
    </citation>
    <scope>NUCLEOTIDE SEQUENCE</scope>
</reference>
<protein>
    <submittedName>
        <fullName evidence="2">(northern house mosquito) hypothetical protein</fullName>
    </submittedName>
</protein>
<feature type="compositionally biased region" description="Polar residues" evidence="1">
    <location>
        <begin position="98"/>
        <end position="108"/>
    </location>
</feature>
<evidence type="ECO:0000313" key="2">
    <source>
        <dbReference type="EMBL" id="CAG6474597.1"/>
    </source>
</evidence>
<name>A0A8D8FJ38_CULPI</name>
<feature type="region of interest" description="Disordered" evidence="1">
    <location>
        <begin position="83"/>
        <end position="130"/>
    </location>
</feature>
<feature type="compositionally biased region" description="Low complexity" evidence="1">
    <location>
        <begin position="121"/>
        <end position="130"/>
    </location>
</feature>
<dbReference type="EMBL" id="HBUE01075122">
    <property type="protein sequence ID" value="CAG6474597.1"/>
    <property type="molecule type" value="Transcribed_RNA"/>
</dbReference>
<dbReference type="AlphaFoldDB" id="A0A8D8FJ38"/>
<sequence>MASSGTSPAASSSCWSCSSSSFWRRSCSISSSMLGVGEAMRTTLTEVSVVSFASRLCSVFWSTCTEPSLPTTITRFESILSRSSTTPLEEEPEDEVASTGQFPSSVVDESSRPPPPISCGSSRFRSRSSS</sequence>